<gene>
    <name evidence="2" type="ORF">BKA59DRAFT_532275</name>
</gene>
<dbReference type="InterPro" id="IPR036890">
    <property type="entry name" value="HATPase_C_sf"/>
</dbReference>
<evidence type="ECO:0000256" key="1">
    <source>
        <dbReference type="SAM" id="MobiDB-lite"/>
    </source>
</evidence>
<keyword evidence="3" id="KW-1185">Reference proteome</keyword>
<feature type="compositionally biased region" description="Low complexity" evidence="1">
    <location>
        <begin position="1390"/>
        <end position="1403"/>
    </location>
</feature>
<dbReference type="InterPro" id="IPR052957">
    <property type="entry name" value="Auxin_embryo_med"/>
</dbReference>
<proteinExistence type="predicted"/>
<dbReference type="EMBL" id="JAGPXF010000006">
    <property type="protein sequence ID" value="KAH7239425.1"/>
    <property type="molecule type" value="Genomic_DNA"/>
</dbReference>
<comment type="caution">
    <text evidence="2">The sequence shown here is derived from an EMBL/GenBank/DDBJ whole genome shotgun (WGS) entry which is preliminary data.</text>
</comment>
<dbReference type="Proteomes" id="UP000813427">
    <property type="component" value="Unassembled WGS sequence"/>
</dbReference>
<feature type="region of interest" description="Disordered" evidence="1">
    <location>
        <begin position="1282"/>
        <end position="1350"/>
    </location>
</feature>
<dbReference type="OrthoDB" id="1262810at2759"/>
<dbReference type="PANTHER" id="PTHR32387:SF0">
    <property type="entry name" value="PROTEIN NO VEIN"/>
    <property type="match status" value="1"/>
</dbReference>
<protein>
    <recommendedName>
        <fullName evidence="4">Protein NO VEIN C-terminal domain-containing protein</fullName>
    </recommendedName>
</protein>
<evidence type="ECO:0008006" key="4">
    <source>
        <dbReference type="Google" id="ProtNLM"/>
    </source>
</evidence>
<feature type="compositionally biased region" description="Polar residues" evidence="1">
    <location>
        <begin position="1332"/>
        <end position="1342"/>
    </location>
</feature>
<evidence type="ECO:0000313" key="2">
    <source>
        <dbReference type="EMBL" id="KAH7239425.1"/>
    </source>
</evidence>
<sequence length="1641" mass="186544">MATLKEAEQIVTEITRKYGYLNEKMMDDIGQFNEDYRREIDENWLRIESAASHSIKVLSKNIYGSGARFVFELLQNAEDNKFRKARKQKAPPFISFKIHPNHIVVECNEDGFTEPDLKAICSVGESSKSATHGYIGAKGIGFKSVFIAAWRVHIQSGNFSFDFRHRRSDPGLGMVRPIWVPNTEPIPTPLTRTTLYLHDQGDEEELEYLRTIISMQFDDLHETCLLFLRKLREISVAFYDDDGKLQRSKQFRKHDIDGHRVSLDTTIVLDGEVTVRRQIYHITKKLATGIALSDNRDPPKNEQDRRDSTTAEVVLAFPLTSDYKPLDSNQRQELFAFLPLRSSDYKTLISGQPVVKSRSWTTLRLLRDVVMLTPGARDEDGEPLFDDHIEDPFLSTKYSSKAVKALKTYGLSNMYVGMFVDLIEMDLQSNQGKFKGQRMTEEWHSSVARLLLKYLEDNFFSSPRILRLAMLPLRDNTWTSIQAGPVYFPKTENIDIPGVLDLRVLSPSAIQNPDRKALYQKLGATEATPSQVRESIFVFYEKAQRISRKNNLELLRYLYLTHKAIVHTSGDYKNIWIATTNIALNPRSSVIYLPGTDHPYSPGSLLPAQDTAPGFNADYLHHKILEGAPDPPDPSNPFQISWKKWMVDYIGVHERLSIISPTGDGLSDPFLYVFNHRPDKFLGLFEHLWVFEGTRALKVPGLVSKIRNFFAKQLCTVAFSPKLEDTWLPSPHLKTCVERYMEHPEQFPFLNIEGCDADQWPSMKWNFLAKHFSVGKNEDIEFLLEMLTCIKRSCPIPSSIRQAQRVFELYIAIYAKVATSSDQTKLRTRIRQAFYFKASGILAPHAENPLWTTSSGCVWASPPGMVMVHPLKSLYMRQGLSDEDMRSIQNLFCSTLGIQDATIDDLVAELGELRENGCQEGHILDLYTYMDTTFSVVPSGTRAAFESSPLIFSRQSGKPGWYKISDCLWSSITKIRGKVTLDESYEELKGFFVKKLGVKSLTMQMVYNELKESPQSSVKDIKDAILSLNGFLQSEEGQQGHWDPNPIKHAKVFPVRYPDGSLSLSSVAVDFAIADRDNLRFDFEDKIVILDFNLEDVHQLKPFFTWLKIEKLYLSKRVREITSISGDSGSPITSRKRDLRLKAYHIARVAATFRSPRFQDDGLALYERLQAMTVKEVDKITSILEVNQGGHSYTATLPTAREHIADSTDVIIFVPRHRRAQEICFGSVLPRKFAAWLMRHPDTNMDGNVEADMVTALTSIFASDRCGLDDILDDQGIIQVAFDDEEDDEDDESEDDESEDDESEDDESEDDESEDDESDDVSSELNLPPTHSFETGRSSPHTVSLDFEPQASLVETTVDSIARQRNISHRTRPGPVLHAPQQENLSSPQAHTSLSSGHTSSASREAEDTRYLSILETAIQAARRANFPSGGSFDLHDLRDALPGGYSDAYEGFDGLDVLNRFRSTSQQDRDKKIGAAGELYVFELLSKLELPGWSSKNWQSTIRMYAAIHPEYSSITHWNSRETADLVYEDSEGQLTNTLVEAGILTGDEWTEKRPKYYIEVKTTSGPCKTPFYMSGNQYRLMERIHYNPDRTEVYMVFRVYFLLDSSRINYCVYLDPEKLREGGQLLFTATTWSVTPGAD</sequence>
<feature type="region of interest" description="Disordered" evidence="1">
    <location>
        <begin position="1364"/>
        <end position="1407"/>
    </location>
</feature>
<accession>A0A8K0RRA9</accession>
<name>A0A8K0RRA9_9HYPO</name>
<dbReference type="SUPFAM" id="SSF55874">
    <property type="entry name" value="ATPase domain of HSP90 chaperone/DNA topoisomerase II/histidine kinase"/>
    <property type="match status" value="1"/>
</dbReference>
<evidence type="ECO:0000313" key="3">
    <source>
        <dbReference type="Proteomes" id="UP000813427"/>
    </source>
</evidence>
<organism evidence="2 3">
    <name type="scientific">Fusarium tricinctum</name>
    <dbReference type="NCBI Taxonomy" id="61284"/>
    <lineage>
        <taxon>Eukaryota</taxon>
        <taxon>Fungi</taxon>
        <taxon>Dikarya</taxon>
        <taxon>Ascomycota</taxon>
        <taxon>Pezizomycotina</taxon>
        <taxon>Sordariomycetes</taxon>
        <taxon>Hypocreomycetidae</taxon>
        <taxon>Hypocreales</taxon>
        <taxon>Nectriaceae</taxon>
        <taxon>Fusarium</taxon>
        <taxon>Fusarium tricinctum species complex</taxon>
    </lineage>
</organism>
<reference evidence="2" key="1">
    <citation type="journal article" date="2021" name="Nat. Commun.">
        <title>Genetic determinants of endophytism in the Arabidopsis root mycobiome.</title>
        <authorList>
            <person name="Mesny F."/>
            <person name="Miyauchi S."/>
            <person name="Thiergart T."/>
            <person name="Pickel B."/>
            <person name="Atanasova L."/>
            <person name="Karlsson M."/>
            <person name="Huettel B."/>
            <person name="Barry K.W."/>
            <person name="Haridas S."/>
            <person name="Chen C."/>
            <person name="Bauer D."/>
            <person name="Andreopoulos W."/>
            <person name="Pangilinan J."/>
            <person name="LaButti K."/>
            <person name="Riley R."/>
            <person name="Lipzen A."/>
            <person name="Clum A."/>
            <person name="Drula E."/>
            <person name="Henrissat B."/>
            <person name="Kohler A."/>
            <person name="Grigoriev I.V."/>
            <person name="Martin F.M."/>
            <person name="Hacquard S."/>
        </authorList>
    </citation>
    <scope>NUCLEOTIDE SEQUENCE</scope>
    <source>
        <strain evidence="2">MPI-SDFR-AT-0068</strain>
    </source>
</reference>
<feature type="compositionally biased region" description="Acidic residues" evidence="1">
    <location>
        <begin position="1282"/>
        <end position="1322"/>
    </location>
</feature>
<dbReference type="Gene3D" id="3.30.565.10">
    <property type="entry name" value="Histidine kinase-like ATPase, C-terminal domain"/>
    <property type="match status" value="1"/>
</dbReference>
<dbReference type="NCBIfam" id="NF047352">
    <property type="entry name" value="P_loop_sacsin"/>
    <property type="match status" value="1"/>
</dbReference>
<dbReference type="PANTHER" id="PTHR32387">
    <property type="entry name" value="WU:FJ29H11"/>
    <property type="match status" value="1"/>
</dbReference>